<dbReference type="PROSITE" id="PS51272">
    <property type="entry name" value="SLH"/>
    <property type="match status" value="3"/>
</dbReference>
<dbReference type="PANTHER" id="PTHR43308">
    <property type="entry name" value="OUTER MEMBRANE PROTEIN ALPHA-RELATED"/>
    <property type="match status" value="1"/>
</dbReference>
<dbReference type="InterPro" id="IPR051465">
    <property type="entry name" value="Cell_Envelope_Struct_Comp"/>
</dbReference>
<accession>A0A0E4GBT8</accession>
<keyword evidence="3" id="KW-0472">Membrane</keyword>
<dbReference type="InterPro" id="IPR018711">
    <property type="entry name" value="NAGPA"/>
</dbReference>
<evidence type="ECO:0000256" key="1">
    <source>
        <dbReference type="ARBA" id="ARBA00022737"/>
    </source>
</evidence>
<protein>
    <submittedName>
        <fullName evidence="5">S-layer homology domain</fullName>
    </submittedName>
</protein>
<evidence type="ECO:0000313" key="6">
    <source>
        <dbReference type="Proteomes" id="UP000045545"/>
    </source>
</evidence>
<feature type="compositionally biased region" description="Polar residues" evidence="2">
    <location>
        <begin position="191"/>
        <end position="214"/>
    </location>
</feature>
<keyword evidence="3" id="KW-1133">Transmembrane helix</keyword>
<evidence type="ECO:0000259" key="4">
    <source>
        <dbReference type="PROSITE" id="PS51272"/>
    </source>
</evidence>
<dbReference type="Proteomes" id="UP000045545">
    <property type="component" value="Unassembled WGS sequence"/>
</dbReference>
<evidence type="ECO:0000256" key="3">
    <source>
        <dbReference type="SAM" id="Phobius"/>
    </source>
</evidence>
<dbReference type="Pfam" id="PF09992">
    <property type="entry name" value="NAGPA"/>
    <property type="match status" value="1"/>
</dbReference>
<keyword evidence="1" id="KW-0677">Repeat</keyword>
<feature type="domain" description="SLH" evidence="4">
    <location>
        <begin position="767"/>
        <end position="824"/>
    </location>
</feature>
<name>A0A0E4GBT8_9FIRM</name>
<dbReference type="PANTHER" id="PTHR43308:SF5">
    <property type="entry name" value="S-LAYER PROTEIN _ PEPTIDOGLYCAN ENDO-BETA-N-ACETYLGLUCOSAMINIDASE"/>
    <property type="match status" value="1"/>
</dbReference>
<feature type="domain" description="SLH" evidence="4">
    <location>
        <begin position="705"/>
        <end position="764"/>
    </location>
</feature>
<keyword evidence="6" id="KW-1185">Reference proteome</keyword>
<organism evidence="5 6">
    <name type="scientific">Syntrophomonas zehnderi OL-4</name>
    <dbReference type="NCBI Taxonomy" id="690567"/>
    <lineage>
        <taxon>Bacteria</taxon>
        <taxon>Bacillati</taxon>
        <taxon>Bacillota</taxon>
        <taxon>Clostridia</taxon>
        <taxon>Eubacteriales</taxon>
        <taxon>Syntrophomonadaceae</taxon>
        <taxon>Syntrophomonas</taxon>
    </lineage>
</organism>
<dbReference type="OrthoDB" id="9809781at2"/>
<dbReference type="STRING" id="690567.1944"/>
<gene>
    <name evidence="5" type="ORF">1944</name>
</gene>
<feature type="region of interest" description="Disordered" evidence="2">
    <location>
        <begin position="182"/>
        <end position="216"/>
    </location>
</feature>
<dbReference type="AlphaFoldDB" id="A0A0E4GBT8"/>
<feature type="domain" description="SLH" evidence="4">
    <location>
        <begin position="639"/>
        <end position="702"/>
    </location>
</feature>
<evidence type="ECO:0000313" key="5">
    <source>
        <dbReference type="EMBL" id="CFX82067.1"/>
    </source>
</evidence>
<dbReference type="InterPro" id="IPR001119">
    <property type="entry name" value="SLH_dom"/>
</dbReference>
<dbReference type="Pfam" id="PF00395">
    <property type="entry name" value="SLH"/>
    <property type="match status" value="3"/>
</dbReference>
<reference evidence="5 6" key="1">
    <citation type="submission" date="2015-03" db="EMBL/GenBank/DDBJ databases">
        <authorList>
            <person name="Murphy D."/>
        </authorList>
    </citation>
    <scope>NUCLEOTIDE SEQUENCE [LARGE SCALE GENOMIC DNA]</scope>
    <source>
        <strain evidence="5 6">OL-4</strain>
    </source>
</reference>
<proteinExistence type="predicted"/>
<keyword evidence="3" id="KW-0812">Transmembrane</keyword>
<feature type="transmembrane region" description="Helical" evidence="3">
    <location>
        <begin position="16"/>
        <end position="36"/>
    </location>
</feature>
<dbReference type="EMBL" id="CGIH01000031">
    <property type="protein sequence ID" value="CFX82067.1"/>
    <property type="molecule type" value="Genomic_DNA"/>
</dbReference>
<sequence length="824" mass="87786">MHETYGGNTIMNRRRLTAVVLAITMLSGIFLTGFTFQQGIGNVYYETQSEIYDNASYHEQLAGHSANGIERAYFVNADTQGTDLKPYVFEGEVTGTYTMDTMISSLESQGYKVVAGINGDIYDTASGTPKGLTIHNGKIKTSGYAPEYVISFNESGAASLEKVSLGYTLKGTINVPTVVTTPVSEPVQPTDGIQPTDATQSEESLQSADETQPVDSIEPTEPVVAQQTVYVPTPYNADIGFFNVPHGAAKALHLYNRQYASSTKTAGKTVEVILDAGSPENAELTVGGTITATVAEVRNGNCNTPIGDNQLVLSTAGDSAYAVQLAQLIPGSTVEISVYDWGGNLTNSKEAIGVYYVLYDKGQFKSGGTNLNPRTVIGIKPDGTLMLYVLDGRQPGFSAGLGLTDVARHLVALGCSTVVNMDGGGSSVMAVREGGINSKAVAKNSPSGKSQRKTTNGLLLVYDQRGDSDAKHLHTYPSQPLAMPGADIKLTTYASNGKYEPVPLPNGVEYRVDSNSGSSVDGNGLFTAGNTIGTAVIEAASGDLRTTAKVDIQNNITFTTNVQNITIDPGKTFDINVTAKFGFAPIASKDSLFTWTCDPVVGTIDGNGYFQATNQSGISGNIYVEYNGVKQTIPVQVGAASINFADTATHWARDYIGKLAARGVVTGMGNNFYLPDDSLTRAQFLTMLAKTIHDLDVTQATPAGFADVPATEWYYNYVNWGFEKGIVKGLDETTFAPNEKITREQMATMLDNFTKSTDFVLPETNPGVSFKDSSLISPWAVDSVNKIVSLGIIGGYPEGDFKPQGNATRAEAATVTYKLLMIRG</sequence>
<evidence type="ECO:0000256" key="2">
    <source>
        <dbReference type="SAM" id="MobiDB-lite"/>
    </source>
</evidence>